<evidence type="ECO:0000256" key="1">
    <source>
        <dbReference type="ARBA" id="ARBA00001120"/>
    </source>
</evidence>
<reference evidence="17" key="1">
    <citation type="journal article" date="2021" name="mSystems">
        <title>Bacteria and Archaea Synergistically Convert Glycine Betaine to Biogenic Methane in the Formosa Cold Seep of the South China Sea.</title>
        <authorList>
            <person name="Li L."/>
            <person name="Zhang W."/>
            <person name="Zhang S."/>
            <person name="Song L."/>
            <person name="Sun Q."/>
            <person name="Zhang H."/>
            <person name="Xiang H."/>
            <person name="Dong X."/>
        </authorList>
    </citation>
    <scope>NUCLEOTIDE SEQUENCE</scope>
    <source>
        <strain evidence="17">ZWT</strain>
    </source>
</reference>
<name>A0A9J6P9D9_9CLOT</name>
<dbReference type="CDD" id="cd01918">
    <property type="entry name" value="HprK_C"/>
    <property type="match status" value="1"/>
</dbReference>
<keyword evidence="4 14" id="KW-0723">Serine/threonine-protein kinase</keyword>
<dbReference type="InterPro" id="IPR027417">
    <property type="entry name" value="P-loop_NTPase"/>
</dbReference>
<dbReference type="Pfam" id="PF07475">
    <property type="entry name" value="Hpr_kinase_C"/>
    <property type="match status" value="1"/>
</dbReference>
<feature type="domain" description="HPr(Ser) kinase/phosphorylase N-terminal" evidence="15">
    <location>
        <begin position="3"/>
        <end position="125"/>
    </location>
</feature>
<comment type="similarity">
    <text evidence="3 14">Belongs to the HPrK/P family.</text>
</comment>
<feature type="active site" evidence="14">
    <location>
        <position position="240"/>
    </location>
</feature>
<evidence type="ECO:0000256" key="13">
    <source>
        <dbReference type="ARBA" id="ARBA00047657"/>
    </source>
</evidence>
<keyword evidence="5 14" id="KW-0808">Transferase</keyword>
<evidence type="ECO:0000256" key="6">
    <source>
        <dbReference type="ARBA" id="ARBA00022723"/>
    </source>
</evidence>
<dbReference type="EMBL" id="JAGSOJ010000004">
    <property type="protein sequence ID" value="MCM1991984.1"/>
    <property type="molecule type" value="Genomic_DNA"/>
</dbReference>
<dbReference type="EC" id="2.7.4.-" evidence="14"/>
<dbReference type="SUPFAM" id="SSF75138">
    <property type="entry name" value="HprK N-terminal domain-like"/>
    <property type="match status" value="1"/>
</dbReference>
<comment type="catalytic activity">
    <reaction evidence="1 14">
        <text>[HPr protein]-L-serine + ATP = [HPr protein]-O-phospho-L-serine + ADP + H(+)</text>
        <dbReference type="Rhea" id="RHEA:46600"/>
        <dbReference type="Rhea" id="RHEA-COMP:11602"/>
        <dbReference type="Rhea" id="RHEA-COMP:11603"/>
        <dbReference type="ChEBI" id="CHEBI:15378"/>
        <dbReference type="ChEBI" id="CHEBI:29999"/>
        <dbReference type="ChEBI" id="CHEBI:30616"/>
        <dbReference type="ChEBI" id="CHEBI:83421"/>
        <dbReference type="ChEBI" id="CHEBI:456216"/>
    </reaction>
</comment>
<dbReference type="Gene3D" id="3.40.50.300">
    <property type="entry name" value="P-loop containing nucleotide triphosphate hydrolases"/>
    <property type="match status" value="1"/>
</dbReference>
<dbReference type="FunFam" id="3.40.50.300:FF:000174">
    <property type="entry name" value="HPr kinase/phosphorylase"/>
    <property type="match status" value="1"/>
</dbReference>
<sequence length="301" mass="34658">MFIYISKLIEDLKLDVIVKGDDEKKVSISNINRPGLQLAGYFDYFASERIQVLGKAEMNYLQQLDSSVRYDRLKYYFSFDMPCLVFSRDIYPSEEIVELAKEQKIWIVRTKKLTTRIISNIMNYLDRELAEETMIHGVLCDIYGLGILIVGESGIGKSETALELIKRGHRLVTDDAVNIKNIDQHLLGRSPYITEGMIEVRGLGIIDVPALYGLSSIRNEKYIDFVIQLERWQEGKNYDRLGSSDDHMDILGVKKRKIVLPVMPGRNLAVIIETAAVNHRYKEMGEESPIDKIERRMMESR</sequence>
<organism evidence="17 18">
    <name type="scientific">Oceanirhabdus seepicola</name>
    <dbReference type="NCBI Taxonomy" id="2828781"/>
    <lineage>
        <taxon>Bacteria</taxon>
        <taxon>Bacillati</taxon>
        <taxon>Bacillota</taxon>
        <taxon>Clostridia</taxon>
        <taxon>Eubacteriales</taxon>
        <taxon>Clostridiaceae</taxon>
        <taxon>Oceanirhabdus</taxon>
    </lineage>
</organism>
<evidence type="ECO:0000256" key="8">
    <source>
        <dbReference type="ARBA" id="ARBA00022777"/>
    </source>
</evidence>
<comment type="domain">
    <text evidence="14">The Walker A ATP-binding motif also binds Pi and PPi.</text>
</comment>
<dbReference type="GO" id="GO:0006109">
    <property type="term" value="P:regulation of carbohydrate metabolic process"/>
    <property type="evidence" value="ECO:0007669"/>
    <property type="project" value="UniProtKB-UniRule"/>
</dbReference>
<keyword evidence="10 14" id="KW-0460">Magnesium</keyword>
<evidence type="ECO:0000256" key="7">
    <source>
        <dbReference type="ARBA" id="ARBA00022741"/>
    </source>
</evidence>
<dbReference type="InterPro" id="IPR011104">
    <property type="entry name" value="Hpr_kin/Pase_C"/>
</dbReference>
<comment type="catalytic activity">
    <reaction evidence="13 14">
        <text>[HPr protein]-O-phospho-L-serine + phosphate + H(+) = [HPr protein]-L-serine + diphosphate</text>
        <dbReference type="Rhea" id="RHEA:46604"/>
        <dbReference type="Rhea" id="RHEA-COMP:11602"/>
        <dbReference type="Rhea" id="RHEA-COMP:11603"/>
        <dbReference type="ChEBI" id="CHEBI:15378"/>
        <dbReference type="ChEBI" id="CHEBI:29999"/>
        <dbReference type="ChEBI" id="CHEBI:33019"/>
        <dbReference type="ChEBI" id="CHEBI:43474"/>
        <dbReference type="ChEBI" id="CHEBI:83421"/>
    </reaction>
</comment>
<accession>A0A9J6P9D9</accession>
<evidence type="ECO:0000256" key="4">
    <source>
        <dbReference type="ARBA" id="ARBA00022527"/>
    </source>
</evidence>
<evidence type="ECO:0000256" key="10">
    <source>
        <dbReference type="ARBA" id="ARBA00022842"/>
    </source>
</evidence>
<dbReference type="InterPro" id="IPR011126">
    <property type="entry name" value="Hpr_kin/Pase_Hpr_N"/>
</dbReference>
<comment type="function">
    <text evidence="14">Catalyzes the ATP- as well as the pyrophosphate-dependent phosphorylation of a specific serine residue in HPr, a phosphocarrier protein of the phosphoenolpyruvate-dependent sugar phosphotransferase system (PTS). HprK/P also catalyzes the pyrophosphate-producing, inorganic phosphate-dependent dephosphorylation (phosphorolysis) of seryl-phosphorylated HPr (P-Ser-HPr). The two antagonistic activities of HprK/P are regulated by several intracellular metabolites, which change their concentration in response to the absence or presence of rapidly metabolisable carbon sources (glucose, fructose, etc.) in the growth medium. Therefore, by controlling the phosphorylation state of HPr, HPrK/P is a sensor enzyme that plays a major role in the regulation of carbon metabolism and sugar transport: it mediates carbon catabolite repression (CCR), and regulates PTS-catalyzed carbohydrate uptake and inducer exclusion.</text>
</comment>
<dbReference type="AlphaFoldDB" id="A0A9J6P9D9"/>
<dbReference type="GO" id="GO:0004674">
    <property type="term" value="F:protein serine/threonine kinase activity"/>
    <property type="evidence" value="ECO:0007669"/>
    <property type="project" value="UniProtKB-KW"/>
</dbReference>
<evidence type="ECO:0000313" key="17">
    <source>
        <dbReference type="EMBL" id="MCM1991984.1"/>
    </source>
</evidence>
<feature type="binding site" evidence="14">
    <location>
        <begin position="151"/>
        <end position="158"/>
    </location>
    <ligand>
        <name>ATP</name>
        <dbReference type="ChEBI" id="CHEBI:30616"/>
    </ligand>
</feature>
<feature type="active site" evidence="14">
    <location>
        <position position="136"/>
    </location>
</feature>
<feature type="region of interest" description="Important for the catalytic mechanism of dephosphorylation" evidence="14">
    <location>
        <begin position="261"/>
        <end position="266"/>
    </location>
</feature>
<keyword evidence="11 14" id="KW-0511">Multifunctional enzyme</keyword>
<keyword evidence="6 14" id="KW-0479">Metal-binding</keyword>
<dbReference type="HAMAP" id="MF_01249">
    <property type="entry name" value="HPr_kinase"/>
    <property type="match status" value="1"/>
</dbReference>
<dbReference type="Gene3D" id="3.40.1390.20">
    <property type="entry name" value="HprK N-terminal domain-like"/>
    <property type="match status" value="1"/>
</dbReference>
<dbReference type="EC" id="2.7.11.-" evidence="14"/>
<keyword evidence="8 14" id="KW-0418">Kinase</keyword>
<reference evidence="17" key="2">
    <citation type="submission" date="2021-04" db="EMBL/GenBank/DDBJ databases">
        <authorList>
            <person name="Dong X."/>
        </authorList>
    </citation>
    <scope>NUCLEOTIDE SEQUENCE</scope>
    <source>
        <strain evidence="17">ZWT</strain>
    </source>
</reference>
<protein>
    <recommendedName>
        <fullName evidence="14">HPr kinase/phosphorylase</fullName>
        <shortName evidence="14">HPrK/P</shortName>
        <ecNumber evidence="14">2.7.11.-</ecNumber>
        <ecNumber evidence="14">2.7.4.-</ecNumber>
    </recommendedName>
    <alternativeName>
        <fullName evidence="14">HPr(Ser) kinase/phosphorylase</fullName>
    </alternativeName>
</protein>
<evidence type="ECO:0000256" key="12">
    <source>
        <dbReference type="ARBA" id="ARBA00023277"/>
    </source>
</evidence>
<dbReference type="SUPFAM" id="SSF53795">
    <property type="entry name" value="PEP carboxykinase-like"/>
    <property type="match status" value="1"/>
</dbReference>
<evidence type="ECO:0000256" key="11">
    <source>
        <dbReference type="ARBA" id="ARBA00023268"/>
    </source>
</evidence>
<comment type="cofactor">
    <cofactor evidence="2 14">
        <name>Mg(2+)</name>
        <dbReference type="ChEBI" id="CHEBI:18420"/>
    </cofactor>
</comment>
<comment type="miscellaneous">
    <text evidence="14">Both phosphorylation and phosphorolysis are carried out by the same active site and suggest a common mechanism for both reactions.</text>
</comment>
<evidence type="ECO:0000259" key="15">
    <source>
        <dbReference type="Pfam" id="PF02603"/>
    </source>
</evidence>
<comment type="caution">
    <text evidence="17">The sequence shown here is derived from an EMBL/GenBank/DDBJ whole genome shotgun (WGS) entry which is preliminary data.</text>
</comment>
<feature type="binding site" evidence="14">
    <location>
        <position position="199"/>
    </location>
    <ligand>
        <name>Mg(2+)</name>
        <dbReference type="ChEBI" id="CHEBI:18420"/>
    </ligand>
</feature>
<evidence type="ECO:0000256" key="2">
    <source>
        <dbReference type="ARBA" id="ARBA00001946"/>
    </source>
</evidence>
<dbReference type="GO" id="GO:0000155">
    <property type="term" value="F:phosphorelay sensor kinase activity"/>
    <property type="evidence" value="ECO:0007669"/>
    <property type="project" value="InterPro"/>
</dbReference>
<keyword evidence="9 14" id="KW-0067">ATP-binding</keyword>
<proteinExistence type="inferred from homology"/>
<evidence type="ECO:0000313" key="18">
    <source>
        <dbReference type="Proteomes" id="UP001056429"/>
    </source>
</evidence>
<dbReference type="Proteomes" id="UP001056429">
    <property type="component" value="Unassembled WGS sequence"/>
</dbReference>
<dbReference type="GO" id="GO:0005524">
    <property type="term" value="F:ATP binding"/>
    <property type="evidence" value="ECO:0007669"/>
    <property type="project" value="UniProtKB-UniRule"/>
</dbReference>
<dbReference type="PANTHER" id="PTHR30305:SF1">
    <property type="entry name" value="HPR KINASE_PHOSPHORYLASE"/>
    <property type="match status" value="1"/>
</dbReference>
<feature type="binding site" evidence="14">
    <location>
        <position position="158"/>
    </location>
    <ligand>
        <name>Mg(2+)</name>
        <dbReference type="ChEBI" id="CHEBI:18420"/>
    </ligand>
</feature>
<keyword evidence="12 14" id="KW-0119">Carbohydrate metabolism</keyword>
<dbReference type="InterPro" id="IPR003755">
    <property type="entry name" value="HPr(Ser)_kin/Pase"/>
</dbReference>
<feature type="active site" evidence="14">
    <location>
        <position position="157"/>
    </location>
</feature>
<dbReference type="RefSeq" id="WP_250861116.1">
    <property type="nucleotide sequence ID" value="NZ_JAGSOJ010000004.1"/>
</dbReference>
<evidence type="ECO:0000256" key="9">
    <source>
        <dbReference type="ARBA" id="ARBA00022840"/>
    </source>
</evidence>
<feature type="region of interest" description="Important for the catalytic mechanism of both phosphorylation and dephosphorylation" evidence="14">
    <location>
        <begin position="198"/>
        <end position="207"/>
    </location>
</feature>
<dbReference type="GO" id="GO:0000287">
    <property type="term" value="F:magnesium ion binding"/>
    <property type="evidence" value="ECO:0007669"/>
    <property type="project" value="UniProtKB-UniRule"/>
</dbReference>
<evidence type="ECO:0000256" key="14">
    <source>
        <dbReference type="HAMAP-Rule" id="MF_01249"/>
    </source>
</evidence>
<dbReference type="NCBIfam" id="TIGR00679">
    <property type="entry name" value="hpr-ser"/>
    <property type="match status" value="1"/>
</dbReference>
<feature type="domain" description="HPr kinase/phosphorylase C-terminal" evidence="16">
    <location>
        <begin position="128"/>
        <end position="296"/>
    </location>
</feature>
<dbReference type="PANTHER" id="PTHR30305">
    <property type="entry name" value="PROTEIN YJDM-RELATED"/>
    <property type="match status" value="1"/>
</dbReference>
<feature type="active site" description="Proton acceptor; for phosphorylation activity. Proton donor; for dephosphorylation activity" evidence="14">
    <location>
        <position position="175"/>
    </location>
</feature>
<evidence type="ECO:0000256" key="5">
    <source>
        <dbReference type="ARBA" id="ARBA00022679"/>
    </source>
</evidence>
<dbReference type="GO" id="GO:0004712">
    <property type="term" value="F:protein serine/threonine/tyrosine kinase activity"/>
    <property type="evidence" value="ECO:0007669"/>
    <property type="project" value="UniProtKB-UniRule"/>
</dbReference>
<dbReference type="Pfam" id="PF02603">
    <property type="entry name" value="Hpr_kinase_N"/>
    <property type="match status" value="1"/>
</dbReference>
<dbReference type="InterPro" id="IPR028979">
    <property type="entry name" value="Ser_kin/Pase_Hpr-like_N_sf"/>
</dbReference>
<evidence type="ECO:0000256" key="3">
    <source>
        <dbReference type="ARBA" id="ARBA00006883"/>
    </source>
</evidence>
<gene>
    <name evidence="14" type="primary">hprK</name>
    <name evidence="17" type="ORF">KDK92_19760</name>
</gene>
<evidence type="ECO:0000259" key="16">
    <source>
        <dbReference type="Pfam" id="PF07475"/>
    </source>
</evidence>
<keyword evidence="7 14" id="KW-0547">Nucleotide-binding</keyword>
<keyword evidence="18" id="KW-1185">Reference proteome</keyword>
<comment type="subunit">
    <text evidence="14">Homohexamer.</text>
</comment>